<dbReference type="RefSeq" id="WP_194574224.1">
    <property type="nucleotide sequence ID" value="NZ_RDOM01000716.1"/>
</dbReference>
<protein>
    <submittedName>
        <fullName evidence="1">MSHA biogenesis protein MshA</fullName>
    </submittedName>
</protein>
<dbReference type="AlphaFoldDB" id="A0ABD4KWV3"/>
<comment type="caution">
    <text evidence="1">The sequence shown here is derived from an EMBL/GenBank/DDBJ whole genome shotgun (WGS) entry which is preliminary data.</text>
</comment>
<proteinExistence type="predicted"/>
<feature type="non-terminal residue" evidence="1">
    <location>
        <position position="1"/>
    </location>
</feature>
<organism evidence="1 2">
    <name type="scientific">Vibrio anguillarum</name>
    <name type="common">Listonella anguillarum</name>
    <dbReference type="NCBI Taxonomy" id="55601"/>
    <lineage>
        <taxon>Bacteria</taxon>
        <taxon>Pseudomonadati</taxon>
        <taxon>Pseudomonadota</taxon>
        <taxon>Gammaproteobacteria</taxon>
        <taxon>Vibrionales</taxon>
        <taxon>Vibrionaceae</taxon>
        <taxon>Vibrio</taxon>
    </lineage>
</organism>
<accession>A0ABD4KWV3</accession>
<dbReference type="Proteomes" id="UP000722957">
    <property type="component" value="Unassembled WGS sequence"/>
</dbReference>
<evidence type="ECO:0000313" key="1">
    <source>
        <dbReference type="EMBL" id="MBF4274954.1"/>
    </source>
</evidence>
<sequence length="132" mass="13479">APRFLNLQDDAREASLQGLKGAMQGAAGIVYGKAAIDGKDSISDGSATINLGSNNVVKLMNGYPQGNEDGIAKAVSGLEDDWSAVSGSGGTNATSISYSFKGYTSATTEKCSVSYTMVASASEPTIIVNKCN</sequence>
<reference evidence="1 2" key="1">
    <citation type="journal article" date="2021" name="PeerJ">
        <title>Analysis of 44 Vibrio anguillarum genomes reveals high genetic diversity.</title>
        <authorList>
            <person name="Hansen M.J."/>
            <person name="Dalsgaard I."/>
        </authorList>
    </citation>
    <scope>NUCLEOTIDE SEQUENCE [LARGE SCALE GENOMIC DNA]</scope>
    <source>
        <strain evidence="1 2">17-16730-2A</strain>
    </source>
</reference>
<evidence type="ECO:0000313" key="2">
    <source>
        <dbReference type="Proteomes" id="UP000722957"/>
    </source>
</evidence>
<dbReference type="EMBL" id="RDOM01000716">
    <property type="protein sequence ID" value="MBF4274954.1"/>
    <property type="molecule type" value="Genomic_DNA"/>
</dbReference>
<name>A0ABD4KWV3_VIBAN</name>
<gene>
    <name evidence="1" type="ORF">EAY07_23700</name>
</gene>